<dbReference type="GO" id="GO:0042276">
    <property type="term" value="P:error-prone translesion synthesis"/>
    <property type="evidence" value="ECO:0007669"/>
    <property type="project" value="TreeGrafter"/>
</dbReference>
<evidence type="ECO:0000313" key="22">
    <source>
        <dbReference type="Proteomes" id="UP001152795"/>
    </source>
</evidence>
<dbReference type="GO" id="GO:0000166">
    <property type="term" value="F:nucleotide binding"/>
    <property type="evidence" value="ECO:0007669"/>
    <property type="project" value="InterPro"/>
</dbReference>
<dbReference type="InterPro" id="IPR030559">
    <property type="entry name" value="PolZ_Rev3"/>
</dbReference>
<feature type="region of interest" description="Disordered" evidence="15">
    <location>
        <begin position="1033"/>
        <end position="1066"/>
    </location>
</feature>
<dbReference type="PROSITE" id="PS00116">
    <property type="entry name" value="DNA_POLYMERASE_B"/>
    <property type="match status" value="1"/>
</dbReference>
<feature type="compositionally biased region" description="Polar residues" evidence="15">
    <location>
        <begin position="416"/>
        <end position="428"/>
    </location>
</feature>
<evidence type="ECO:0000313" key="21">
    <source>
        <dbReference type="EMBL" id="CAB3990204.1"/>
    </source>
</evidence>
<dbReference type="Gene3D" id="3.30.420.10">
    <property type="entry name" value="Ribonuclease H-like superfamily/Ribonuclease H"/>
    <property type="match status" value="1"/>
</dbReference>
<dbReference type="EMBL" id="CACRXK020001620">
    <property type="protein sequence ID" value="CAB3990204.1"/>
    <property type="molecule type" value="Genomic_DNA"/>
</dbReference>
<feature type="region of interest" description="Disordered" evidence="15">
    <location>
        <begin position="895"/>
        <end position="954"/>
    </location>
</feature>
<keyword evidence="13" id="KW-0234">DNA repair</keyword>
<reference evidence="21" key="1">
    <citation type="submission" date="2020-04" db="EMBL/GenBank/DDBJ databases">
        <authorList>
            <person name="Alioto T."/>
            <person name="Alioto T."/>
            <person name="Gomez Garrido J."/>
        </authorList>
    </citation>
    <scope>NUCLEOTIDE SEQUENCE</scope>
    <source>
        <strain evidence="21">A484AB</strain>
    </source>
</reference>
<evidence type="ECO:0000259" key="18">
    <source>
        <dbReference type="Pfam" id="PF14260"/>
    </source>
</evidence>
<dbReference type="CDD" id="cd05534">
    <property type="entry name" value="POLBc_zeta"/>
    <property type="match status" value="1"/>
</dbReference>
<keyword evidence="11" id="KW-0408">Iron</keyword>
<keyword evidence="9" id="KW-0862">Zinc</keyword>
<feature type="region of interest" description="Disordered" evidence="15">
    <location>
        <begin position="1423"/>
        <end position="1448"/>
    </location>
</feature>
<keyword evidence="5" id="KW-0808">Transferase</keyword>
<dbReference type="InterPro" id="IPR042087">
    <property type="entry name" value="DNA_pol_B_thumb"/>
</dbReference>
<dbReference type="InterPro" id="IPR025687">
    <property type="entry name" value="Znf-C4pol"/>
</dbReference>
<dbReference type="FunFam" id="1.10.287.690:FF:000002">
    <property type="entry name" value="DNA polymerase zeta"/>
    <property type="match status" value="1"/>
</dbReference>
<sequence>MFSVRIVDADFYVTKPTARLDVFYSEFREANVTRVPVIRIFGSTPSGQKTCLHVHQVFPYIFVPYDGTQPREKYLKQFATSVDFAIQVALGKATSTTNHVYKTEIVRRIPFYGYHKDEQEFIKIQFYNPRMVAKVVDLLQNGAILNKIFQPYESHIPYLLQFLIDFNLYGMNLLHARKVLFRGSSGIEKKNSRSQTSSSYVSSCNPNDSSSFHTSATSWQYWTENTIPSDLCLATDIAKTSRCELEVDVIAEDILNQLEIGTSIGRNPGIAAMWEDEKQRRRDHGQPSQISIPISQDRGEMKLLNSEREFKGRIREIIQERIQMIQSQLEIMEKSLSPEEFQEFSQSILLDGKEPYSQCMISQDVDENIPVVDESVIEDVLQASQSQPSSLSGQIDEELVAILLSLADDPNDSEPQECSPTANTSQMIVSEKTESDDEEEESLIMSQPVWNDDDQIEDCESGSQSAEDDDEEDWKPQRIPQLDGPADDDEPSLSNQSTTARTSKKKKMGGNKEMKSDDDDDFRIKKKPKISGNHKNISRTKRELPRRPRKTAIAQLNVLGGNSKHQNRHESCTILSEPATNTHRYRPPVGSEIANWNEGKFPNLELFHQSSKQRTTDKECLGTGEVGKIRSLVKHKNEDHDKNKGNSHGPNSKNEDMTNIKSRTSKKMKYNLLHLETESSGSQTSDFELRLSDSSSDGEDFKCKKKVSKITAGDLKHESFHVAKQSPVKSRLSKEDNSKYKKCKTINTELLDKDAKLCSLKSTIISQNRKSSSSNQTRISKKSYSSSLEHGCEIGAPTTSPLKSGNSSAKHSSKDTEKSRNDLESRKRKRTRSKKATCLMFTHVDNQNKADKLNLSKTGTSRKSDKCSFAKTDYDKPEMRSKLSITSHDLTSGIKECPRNERNNIEDKKENECSIHRNSRNSKEIKNENNISKDVEKENQVSVSRNSGNREVKNESKFRENRIMLDACIRLEKISVKELKSKNNKANVLEYSPQDVKDIVSLAVEMNDDTRNSKDFVIDDKLDSLYQMATLSPRSVTSDVHSPPLPSSPSLNSHEQSLDNSLFPGKGDGLDKEINMSKGYSKKHFNSLVPSLSDKDKQNADTKFTHNQITLDNDVDADVFSMKPTTVDFPIKFVSEEEVKNIACQSVSASKEHIGKEFTACANSFNDSLSPGISASSNGDEAGSCMDIREREVEICRDMDIMSPGISAVCDSFSSEEQPGLDIQEILKDIESPGVFGGQESSGETNIDMNRVVKDDESPYVSKDQNLPRETYSESHHDSQKTDHTKTTTTLHEVDVEDDLVVTFSDKLDTLDTDGSMDKCHSMPQTTTHSHHDSEKNNHTKMTTSLHKVDDEDDLVVTFSDKLDTLDKDGSTDKCHSMPQTTIQSHHDSEKNDHTEMTTSLHKVDDEDDLVVTFSDKLDTLDKDDSTDKCHSMPQTTIHSHHDSEKNDHTKMTTSLHKVDDEDDLVVTFSDKLDTLDKDGSTDKCHSMPQTTVQSHHDSEKDDHFKMTTSLHKVNDENDLVVTFSDKLDTFDKDGSMDKCHSMPQTTIESHHDSEKDDHFKMTTSLHKVNDENDLVVTFSDKLDTFDKDGSMDKCHSMPQTTIESHHDSEKDDHSKIWRPATEAPSPSYVLETRRLYGLPHERHQKAFCSDPKDIPSVSRVIGGRRLQVSSLSVDELPEFDLGGSFQTLHEFRRQTGDHMDNSLLRDCLRSLDIQSGNDGYIGVPRELKLALMGDHQVIITPVILPPSPKDVRKWMKERRSGNQLTSQSQEPEVVGNYISQGLEKNTFPDEAELSNIPRGENSEKSPKDDNTEILVSRESSVVTHSPKLADRTLDLREISQPTQGVSQSISRDVLFGPQHSTPVGNPRMKSRKFWQCTPVEGDEAKLLQQDLESKISSEEKSCKIKSLRRNILNSQVKECDSQDHHRPSAGEASYIEGPTPTNSFGFKISQPNIQVAKSVRQVQFLTLLSVELHVRTRKTLCPDPEFDPICAIFYHIEHETTQGKKYETGIIVVRNESTKLRSCDTSSVSTANTSTSMPAPHHGTSNKTSYEDSLLRHAGISNELNILTEHQETDAINRFIKLVHDWDPDILLGFEVQMLSWGYLIQRASALGIDLAPQLSRVQDSSGTARFNAEKDQWGANHTSEISITGRIVLNVWRLMRHEVTLNVYSFENISYHVLHERIPLYTYRQLTRWWDHKLPHDRWRTVEHYIIRCQGNIKILNHVDFINRTSEFARLFGILFYSVISRGSQFRVESMMLRLAKPMNYLAVSPSIQQRARMDAPECIPLVMEPESRFYSDPVIVLDFQSLYPSMMIAYNYCFSTCLGKVSRLDKIGNFDFGCTSLNVPPALLEKLEDDIHVSANGSAFVKPNIRKGILPRMVEEILDTRVMVKKAMKEHKNDKILGQLLDARQLGLKLIANVTYGYTSANFSGRMPCVEIADAIVRKARETLERAIHLVNSKKEWGARVVYGDTDSLFVLVKGATKEEAFQIGKEIVDAVTAENPKPVKLKFEKVYLPCVLQTKKRYVGYMYETLEQKEPVFDAKGIETVRRDTCPAVAKILEKSLRILFEEKDISLVKKFVQRQLRKLMEERVSLQDFIFAKEYRGMKGYKPTACVPALELARRQLSRDRRAEPRVGERVPYVVVNGSPGLPLIQLVRSPGDVLDDASLRLNSSYYINKQIIPPLNRVFSLIGIDVFTWYTELPRYVPRHHVNTGKQKSSISRFFTTLHCPVCEQLTQQGLCRGCRDNPQKAVVILAERVGNWERKYNHLTEMCFQCCGTRDAAMTCISLDCPVMFKRIKMTRNLEYGETLRDVQKGIQVTNR</sequence>
<evidence type="ECO:0000256" key="2">
    <source>
        <dbReference type="ARBA" id="ARBA00005755"/>
    </source>
</evidence>
<feature type="domain" description="C4-type zinc-finger of DNA polymerase delta" evidence="18">
    <location>
        <begin position="2730"/>
        <end position="2798"/>
    </location>
</feature>
<dbReference type="Pfam" id="PF24055">
    <property type="entry name" value="POL3_N"/>
    <property type="match status" value="1"/>
</dbReference>
<dbReference type="SMART" id="SM00486">
    <property type="entry name" value="POLBc"/>
    <property type="match status" value="1"/>
</dbReference>
<comment type="cofactor">
    <cofactor evidence="1">
        <name>[4Fe-4S] cluster</name>
        <dbReference type="ChEBI" id="CHEBI:49883"/>
    </cofactor>
</comment>
<dbReference type="Gene3D" id="3.90.1600.10">
    <property type="entry name" value="Palm domain of DNA polymerase"/>
    <property type="match status" value="1"/>
</dbReference>
<evidence type="ECO:0000256" key="15">
    <source>
        <dbReference type="SAM" id="MobiDB-lite"/>
    </source>
</evidence>
<feature type="region of interest" description="Disordered" evidence="15">
    <location>
        <begin position="188"/>
        <end position="209"/>
    </location>
</feature>
<comment type="catalytic activity">
    <reaction evidence="14">
        <text>DNA(n) + a 2'-deoxyribonucleoside 5'-triphosphate = DNA(n+1) + diphosphate</text>
        <dbReference type="Rhea" id="RHEA:22508"/>
        <dbReference type="Rhea" id="RHEA-COMP:17339"/>
        <dbReference type="Rhea" id="RHEA-COMP:17340"/>
        <dbReference type="ChEBI" id="CHEBI:33019"/>
        <dbReference type="ChEBI" id="CHEBI:61560"/>
        <dbReference type="ChEBI" id="CHEBI:173112"/>
        <dbReference type="EC" id="2.7.7.7"/>
    </reaction>
</comment>
<feature type="compositionally biased region" description="Basic and acidic residues" evidence="15">
    <location>
        <begin position="812"/>
        <end position="825"/>
    </location>
</feature>
<feature type="region of interest" description="Disordered" evidence="15">
    <location>
        <begin position="1785"/>
        <end position="1829"/>
    </location>
</feature>
<keyword evidence="6" id="KW-0548">Nucleotidyltransferase</keyword>
<dbReference type="GO" id="GO:0046872">
    <property type="term" value="F:metal ion binding"/>
    <property type="evidence" value="ECO:0007669"/>
    <property type="project" value="UniProtKB-KW"/>
</dbReference>
<feature type="compositionally biased region" description="Polar residues" evidence="15">
    <location>
        <begin position="797"/>
        <end position="810"/>
    </location>
</feature>
<evidence type="ECO:0000256" key="7">
    <source>
        <dbReference type="ARBA" id="ARBA00022723"/>
    </source>
</evidence>
<dbReference type="FunFam" id="3.30.342.10:FF:000002">
    <property type="entry name" value="DNA polymerase zeta catalytic subunit isoform X1"/>
    <property type="match status" value="1"/>
</dbReference>
<feature type="compositionally biased region" description="Basic residues" evidence="15">
    <location>
        <begin position="826"/>
        <end position="835"/>
    </location>
</feature>
<feature type="region of interest" description="Disordered" evidence="15">
    <location>
        <begin position="1315"/>
        <end position="1340"/>
    </location>
</feature>
<feature type="compositionally biased region" description="Acidic residues" evidence="15">
    <location>
        <begin position="451"/>
        <end position="473"/>
    </location>
</feature>
<organism evidence="21 22">
    <name type="scientific">Paramuricea clavata</name>
    <name type="common">Red gorgonian</name>
    <name type="synonym">Violescent sea-whip</name>
    <dbReference type="NCBI Taxonomy" id="317549"/>
    <lineage>
        <taxon>Eukaryota</taxon>
        <taxon>Metazoa</taxon>
        <taxon>Cnidaria</taxon>
        <taxon>Anthozoa</taxon>
        <taxon>Octocorallia</taxon>
        <taxon>Malacalcyonacea</taxon>
        <taxon>Plexauridae</taxon>
        <taxon>Paramuricea</taxon>
    </lineage>
</organism>
<feature type="compositionally biased region" description="Low complexity" evidence="15">
    <location>
        <begin position="2026"/>
        <end position="2037"/>
    </location>
</feature>
<evidence type="ECO:0000256" key="3">
    <source>
        <dbReference type="ARBA" id="ARBA00012417"/>
    </source>
</evidence>
<keyword evidence="8" id="KW-0227">DNA damage</keyword>
<feature type="region of interest" description="Disordered" evidence="15">
    <location>
        <begin position="1369"/>
        <end position="1393"/>
    </location>
</feature>
<evidence type="ECO:0000256" key="6">
    <source>
        <dbReference type="ARBA" id="ARBA00022695"/>
    </source>
</evidence>
<evidence type="ECO:0000259" key="17">
    <source>
        <dbReference type="Pfam" id="PF03104"/>
    </source>
</evidence>
<dbReference type="InterPro" id="IPR036397">
    <property type="entry name" value="RNaseH_sf"/>
</dbReference>
<dbReference type="SUPFAM" id="SSF56672">
    <property type="entry name" value="DNA/RNA polymerases"/>
    <property type="match status" value="1"/>
</dbReference>
<dbReference type="InterPro" id="IPR017964">
    <property type="entry name" value="DNA-dir_DNA_pol_B_CS"/>
</dbReference>
<dbReference type="FunFam" id="1.10.132.60:FF:000005">
    <property type="entry name" value="Putative DNA polymerase zeta catalytic subunit"/>
    <property type="match status" value="1"/>
</dbReference>
<keyword evidence="10" id="KW-0239">DNA-directed DNA polymerase</keyword>
<feature type="compositionally biased region" description="Basic and acidic residues" evidence="15">
    <location>
        <begin position="1271"/>
        <end position="1286"/>
    </location>
</feature>
<evidence type="ECO:0000256" key="8">
    <source>
        <dbReference type="ARBA" id="ARBA00022763"/>
    </source>
</evidence>
<dbReference type="InterPro" id="IPR006172">
    <property type="entry name" value="DNA-dir_DNA_pol_B"/>
</dbReference>
<feature type="compositionally biased region" description="Polar residues" evidence="15">
    <location>
        <begin position="1239"/>
        <end position="1248"/>
    </location>
</feature>
<feature type="compositionally biased region" description="Polar residues" evidence="15">
    <location>
        <begin position="767"/>
        <end position="788"/>
    </location>
</feature>
<dbReference type="InterPro" id="IPR006134">
    <property type="entry name" value="DNA-dir_DNA_pol_B_multi_dom"/>
</dbReference>
<dbReference type="InterPro" id="IPR006133">
    <property type="entry name" value="DNA-dir_DNA_pol_B_exonuc"/>
</dbReference>
<feature type="domain" description="DNA polymerase delta/zeta catalytic subunit N-terminal" evidence="19">
    <location>
        <begin position="56"/>
        <end position="132"/>
    </location>
</feature>
<dbReference type="GO" id="GO:0016035">
    <property type="term" value="C:zeta DNA polymerase complex"/>
    <property type="evidence" value="ECO:0007669"/>
    <property type="project" value="InterPro"/>
</dbReference>
<evidence type="ECO:0000259" key="19">
    <source>
        <dbReference type="Pfam" id="PF24055"/>
    </source>
</evidence>
<feature type="region of interest" description="Disordered" evidence="15">
    <location>
        <begin position="767"/>
        <end position="836"/>
    </location>
</feature>
<dbReference type="Gene3D" id="1.10.287.690">
    <property type="entry name" value="Helix hairpin bin"/>
    <property type="match status" value="1"/>
</dbReference>
<feature type="compositionally biased region" description="Polar residues" evidence="15">
    <location>
        <begin position="492"/>
        <end position="501"/>
    </location>
</feature>
<proteinExistence type="inferred from homology"/>
<evidence type="ECO:0000256" key="1">
    <source>
        <dbReference type="ARBA" id="ARBA00001966"/>
    </source>
</evidence>
<dbReference type="Pfam" id="PF03104">
    <property type="entry name" value="DNA_pol_B_exo1"/>
    <property type="match status" value="1"/>
</dbReference>
<dbReference type="GO" id="GO:0005634">
    <property type="term" value="C:nucleus"/>
    <property type="evidence" value="ECO:0007669"/>
    <property type="project" value="TreeGrafter"/>
</dbReference>
<evidence type="ECO:0000256" key="14">
    <source>
        <dbReference type="ARBA" id="ARBA00049244"/>
    </source>
</evidence>
<dbReference type="InterPro" id="IPR043502">
    <property type="entry name" value="DNA/RNA_pol_sf"/>
</dbReference>
<feature type="compositionally biased region" description="Basic and acidic residues" evidence="15">
    <location>
        <begin position="896"/>
        <end position="939"/>
    </location>
</feature>
<feature type="region of interest" description="Disordered" evidence="15">
    <location>
        <begin position="1480"/>
        <end position="1500"/>
    </location>
</feature>
<dbReference type="InterPro" id="IPR056435">
    <property type="entry name" value="DPOD/Z_N"/>
</dbReference>
<evidence type="ECO:0000256" key="5">
    <source>
        <dbReference type="ARBA" id="ARBA00022679"/>
    </source>
</evidence>
<evidence type="ECO:0000256" key="10">
    <source>
        <dbReference type="ARBA" id="ARBA00022932"/>
    </source>
</evidence>
<keyword evidence="7" id="KW-0479">Metal-binding</keyword>
<dbReference type="CDD" id="cd05778">
    <property type="entry name" value="DNA_polB_zeta_exo"/>
    <property type="match status" value="1"/>
</dbReference>
<dbReference type="Pfam" id="PF24065">
    <property type="entry name" value="REV3_N"/>
    <property type="match status" value="1"/>
</dbReference>
<dbReference type="PANTHER" id="PTHR45812">
    <property type="entry name" value="DNA POLYMERASE ZETA CATALYTIC SUBUNIT"/>
    <property type="match status" value="1"/>
</dbReference>
<dbReference type="Pfam" id="PF14260">
    <property type="entry name" value="zf-C4pol"/>
    <property type="match status" value="1"/>
</dbReference>
<dbReference type="PRINTS" id="PR00106">
    <property type="entry name" value="DNAPOLB"/>
</dbReference>
<dbReference type="InterPro" id="IPR012337">
    <property type="entry name" value="RNaseH-like_sf"/>
</dbReference>
<dbReference type="InterPro" id="IPR056447">
    <property type="entry name" value="REV3_N"/>
</dbReference>
<evidence type="ECO:0000259" key="20">
    <source>
        <dbReference type="Pfam" id="PF24065"/>
    </source>
</evidence>
<dbReference type="GO" id="GO:0003677">
    <property type="term" value="F:DNA binding"/>
    <property type="evidence" value="ECO:0007669"/>
    <property type="project" value="InterPro"/>
</dbReference>
<feature type="domain" description="DNA polymerase zeta catalytic subunit N-terminal" evidence="20">
    <location>
        <begin position="1"/>
        <end position="55"/>
    </location>
</feature>
<dbReference type="EC" id="2.7.7.7" evidence="3"/>
<dbReference type="GO" id="GO:0003887">
    <property type="term" value="F:DNA-directed DNA polymerase activity"/>
    <property type="evidence" value="ECO:0007669"/>
    <property type="project" value="UniProtKB-KW"/>
</dbReference>
<keyword evidence="22" id="KW-1185">Reference proteome</keyword>
<dbReference type="Pfam" id="PF00136">
    <property type="entry name" value="DNA_pol_B"/>
    <property type="match status" value="1"/>
</dbReference>
<dbReference type="GO" id="GO:0051536">
    <property type="term" value="F:iron-sulfur cluster binding"/>
    <property type="evidence" value="ECO:0007669"/>
    <property type="project" value="UniProtKB-KW"/>
</dbReference>
<dbReference type="OrthoDB" id="5977488at2759"/>
<feature type="region of interest" description="Disordered" evidence="15">
    <location>
        <begin position="1234"/>
        <end position="1287"/>
    </location>
</feature>
<feature type="region of interest" description="Disordered" evidence="15">
    <location>
        <begin position="2024"/>
        <end position="2049"/>
    </location>
</feature>
<evidence type="ECO:0000256" key="12">
    <source>
        <dbReference type="ARBA" id="ARBA00023014"/>
    </source>
</evidence>
<comment type="similarity">
    <text evidence="2">Belongs to the DNA polymerase type-B family.</text>
</comment>
<keyword evidence="12" id="KW-0411">Iron-sulfur</keyword>
<evidence type="ECO:0000256" key="9">
    <source>
        <dbReference type="ARBA" id="ARBA00022833"/>
    </source>
</evidence>
<evidence type="ECO:0000259" key="16">
    <source>
        <dbReference type="Pfam" id="PF00136"/>
    </source>
</evidence>
<evidence type="ECO:0000256" key="11">
    <source>
        <dbReference type="ARBA" id="ARBA00023004"/>
    </source>
</evidence>
<dbReference type="InterPro" id="IPR023211">
    <property type="entry name" value="DNA_pol_palm_dom_sf"/>
</dbReference>
<dbReference type="Gene3D" id="1.10.132.60">
    <property type="entry name" value="DNA polymerase family B, C-terminal domain"/>
    <property type="match status" value="1"/>
</dbReference>
<dbReference type="SUPFAM" id="SSF53098">
    <property type="entry name" value="Ribonuclease H-like"/>
    <property type="match status" value="1"/>
</dbReference>
<feature type="region of interest" description="Disordered" evidence="15">
    <location>
        <begin position="408"/>
        <end position="549"/>
    </location>
</feature>
<feature type="domain" description="DNA-directed DNA polymerase family B exonuclease" evidence="17">
    <location>
        <begin position="1946"/>
        <end position="2174"/>
    </location>
</feature>
<feature type="compositionally biased region" description="Basic and acidic residues" evidence="15">
    <location>
        <begin position="1801"/>
        <end position="1811"/>
    </location>
</feature>
<accession>A0A6S7G9U0</accession>
<comment type="caution">
    <text evidence="21">The sequence shown here is derived from an EMBL/GenBank/DDBJ whole genome shotgun (WGS) entry which is preliminary data.</text>
</comment>
<name>A0A6S7G9U0_PARCT</name>
<dbReference type="GO" id="GO:0000724">
    <property type="term" value="P:double-strand break repair via homologous recombination"/>
    <property type="evidence" value="ECO:0007669"/>
    <property type="project" value="TreeGrafter"/>
</dbReference>
<protein>
    <recommendedName>
        <fullName evidence="4">DNA polymerase zeta catalytic subunit</fullName>
        <ecNumber evidence="3">2.7.7.7</ecNumber>
    </recommendedName>
</protein>
<dbReference type="Proteomes" id="UP001152795">
    <property type="component" value="Unassembled WGS sequence"/>
</dbReference>
<evidence type="ECO:0000256" key="4">
    <source>
        <dbReference type="ARBA" id="ARBA00021589"/>
    </source>
</evidence>
<dbReference type="FunFam" id="3.30.420.10:FF:000024">
    <property type="entry name" value="DNA polymerase zeta catalytic subunit"/>
    <property type="match status" value="1"/>
</dbReference>
<gene>
    <name evidence="21" type="ORF">PACLA_8A024067</name>
</gene>
<dbReference type="Gene3D" id="3.30.342.10">
    <property type="entry name" value="DNA Polymerase, chain B, domain 1"/>
    <property type="match status" value="1"/>
</dbReference>
<dbReference type="PANTHER" id="PTHR45812:SF1">
    <property type="entry name" value="DNA POLYMERASE ZETA CATALYTIC SUBUNIT"/>
    <property type="match status" value="1"/>
</dbReference>
<feature type="compositionally biased region" description="Low complexity" evidence="15">
    <location>
        <begin position="193"/>
        <end position="203"/>
    </location>
</feature>
<feature type="domain" description="DNA-directed DNA polymerase family B multifunctional" evidence="16">
    <location>
        <begin position="2242"/>
        <end position="2691"/>
    </location>
</feature>
<feature type="region of interest" description="Disordered" evidence="15">
    <location>
        <begin position="633"/>
        <end position="658"/>
    </location>
</feature>
<evidence type="ECO:0000256" key="13">
    <source>
        <dbReference type="ARBA" id="ARBA00023204"/>
    </source>
</evidence>
<feature type="compositionally biased region" description="Basic and acidic residues" evidence="15">
    <location>
        <begin position="635"/>
        <end position="644"/>
    </location>
</feature>